<evidence type="ECO:0000313" key="3">
    <source>
        <dbReference type="Proteomes" id="UP001589610"/>
    </source>
</evidence>
<proteinExistence type="predicted"/>
<comment type="caution">
    <text evidence="2">The sequence shown here is derived from an EMBL/GenBank/DDBJ whole genome shotgun (WGS) entry which is preliminary data.</text>
</comment>
<feature type="compositionally biased region" description="Basic and acidic residues" evidence="1">
    <location>
        <begin position="43"/>
        <end position="54"/>
    </location>
</feature>
<accession>A0ABV5TCR9</accession>
<protein>
    <submittedName>
        <fullName evidence="2">Uncharacterized protein</fullName>
    </submittedName>
</protein>
<feature type="compositionally biased region" description="Low complexity" evidence="1">
    <location>
        <begin position="17"/>
        <end position="30"/>
    </location>
</feature>
<keyword evidence="3" id="KW-1185">Reference proteome</keyword>
<name>A0ABV5TCR9_9ACTN</name>
<organism evidence="2 3">
    <name type="scientific">Streptosporangium vulgare</name>
    <dbReference type="NCBI Taxonomy" id="46190"/>
    <lineage>
        <taxon>Bacteria</taxon>
        <taxon>Bacillati</taxon>
        <taxon>Actinomycetota</taxon>
        <taxon>Actinomycetes</taxon>
        <taxon>Streptosporangiales</taxon>
        <taxon>Streptosporangiaceae</taxon>
        <taxon>Streptosporangium</taxon>
    </lineage>
</organism>
<feature type="region of interest" description="Disordered" evidence="1">
    <location>
        <begin position="1"/>
        <end position="54"/>
    </location>
</feature>
<evidence type="ECO:0000256" key="1">
    <source>
        <dbReference type="SAM" id="MobiDB-lite"/>
    </source>
</evidence>
<sequence>MSATPQGNAPTGRRDGSPTSQTRATTSSTTIDHSSFLPAEGQIDTRRREHSPTTRAEELAAVLTEVHGITADVHELRSGNAILSVHYGLLAYTDGERFWWTSPELSDSGSPLLSSVLTLPVAAEQLAKHYAILRRRDAADVLRSELPLLADVIVADHVSPI</sequence>
<dbReference type="RefSeq" id="WP_344748528.1">
    <property type="nucleotide sequence ID" value="NZ_BAAAWW010000161.1"/>
</dbReference>
<reference evidence="2 3" key="1">
    <citation type="submission" date="2024-09" db="EMBL/GenBank/DDBJ databases">
        <authorList>
            <person name="Sun Q."/>
            <person name="Mori K."/>
        </authorList>
    </citation>
    <scope>NUCLEOTIDE SEQUENCE [LARGE SCALE GENOMIC DNA]</scope>
    <source>
        <strain evidence="2 3">JCM 3028</strain>
    </source>
</reference>
<dbReference type="Proteomes" id="UP001589610">
    <property type="component" value="Unassembled WGS sequence"/>
</dbReference>
<gene>
    <name evidence="2" type="ORF">ACFFRH_14550</name>
</gene>
<evidence type="ECO:0000313" key="2">
    <source>
        <dbReference type="EMBL" id="MFB9676706.1"/>
    </source>
</evidence>
<dbReference type="EMBL" id="JBHMBS010000006">
    <property type="protein sequence ID" value="MFB9676706.1"/>
    <property type="molecule type" value="Genomic_DNA"/>
</dbReference>